<dbReference type="RefSeq" id="WP_187301547.1">
    <property type="nucleotide sequence ID" value="NZ_JACRYT010000001.1"/>
</dbReference>
<dbReference type="InterPro" id="IPR025906">
    <property type="entry name" value="YjfB_motility"/>
</dbReference>
<dbReference type="EMBL" id="JACRYT010000001">
    <property type="protein sequence ID" value="MBC6678350.1"/>
    <property type="molecule type" value="Genomic_DNA"/>
</dbReference>
<dbReference type="Pfam" id="PF14070">
    <property type="entry name" value="YjfB_motility"/>
    <property type="match status" value="1"/>
</dbReference>
<comment type="caution">
    <text evidence="1">The sequence shown here is derived from an EMBL/GenBank/DDBJ whole genome shotgun (WGS) entry which is preliminary data.</text>
</comment>
<sequence length="62" mass="6427">MGIDGIAAASISLSTASLLNQTSLSVVKKAMDSQEQQAAQLIQQLEQAVPAPPSNHIIDILA</sequence>
<evidence type="ECO:0000313" key="2">
    <source>
        <dbReference type="Proteomes" id="UP000602647"/>
    </source>
</evidence>
<accession>A0A923NKM4</accession>
<organism evidence="1 2">
    <name type="scientific">Zhenpiania hominis</name>
    <dbReference type="NCBI Taxonomy" id="2763644"/>
    <lineage>
        <taxon>Bacteria</taxon>
        <taxon>Bacillati</taxon>
        <taxon>Bacillota</taxon>
        <taxon>Clostridia</taxon>
        <taxon>Peptostreptococcales</taxon>
        <taxon>Anaerovoracaceae</taxon>
        <taxon>Zhenpiania</taxon>
    </lineage>
</organism>
<name>A0A923NKM4_9FIRM</name>
<protein>
    <submittedName>
        <fullName evidence="1">YjfB family protein</fullName>
    </submittedName>
</protein>
<gene>
    <name evidence="1" type="ORF">H9L42_00700</name>
</gene>
<dbReference type="Proteomes" id="UP000602647">
    <property type="component" value="Unassembled WGS sequence"/>
</dbReference>
<proteinExistence type="predicted"/>
<evidence type="ECO:0000313" key="1">
    <source>
        <dbReference type="EMBL" id="MBC6678350.1"/>
    </source>
</evidence>
<reference evidence="1" key="1">
    <citation type="submission" date="2020-08" db="EMBL/GenBank/DDBJ databases">
        <title>Genome public.</title>
        <authorList>
            <person name="Liu C."/>
            <person name="Sun Q."/>
        </authorList>
    </citation>
    <scope>NUCLEOTIDE SEQUENCE</scope>
    <source>
        <strain evidence="1">BX12</strain>
    </source>
</reference>
<dbReference type="AlphaFoldDB" id="A0A923NKM4"/>
<keyword evidence="2" id="KW-1185">Reference proteome</keyword>